<dbReference type="AlphaFoldDB" id="A0A256GSI1"/>
<keyword evidence="2" id="KW-1185">Reference proteome</keyword>
<proteinExistence type="predicted"/>
<evidence type="ECO:0000313" key="2">
    <source>
        <dbReference type="Proteomes" id="UP000216188"/>
    </source>
</evidence>
<accession>A0A256GSI1</accession>
<evidence type="ECO:0000313" key="1">
    <source>
        <dbReference type="EMBL" id="OYR30107.1"/>
    </source>
</evidence>
<sequence>MIHSLIVPILESLNRGSRRSFRLCASVMTPGLYQTLSSGRFLTGHPVASARIYRG</sequence>
<organism evidence="1 2">
    <name type="scientific">Brucella pseudogrignonensis</name>
    <dbReference type="NCBI Taxonomy" id="419475"/>
    <lineage>
        <taxon>Bacteria</taxon>
        <taxon>Pseudomonadati</taxon>
        <taxon>Pseudomonadota</taxon>
        <taxon>Alphaproteobacteria</taxon>
        <taxon>Hyphomicrobiales</taxon>
        <taxon>Brucellaceae</taxon>
        <taxon>Brucella/Ochrobactrum group</taxon>
        <taxon>Brucella</taxon>
    </lineage>
</organism>
<comment type="caution">
    <text evidence="1">The sequence shown here is derived from an EMBL/GenBank/DDBJ whole genome shotgun (WGS) entry which is preliminary data.</text>
</comment>
<dbReference type="EMBL" id="NNRM01000006">
    <property type="protein sequence ID" value="OYR30107.1"/>
    <property type="molecule type" value="Genomic_DNA"/>
</dbReference>
<reference evidence="1 2" key="1">
    <citation type="submission" date="2017-07" db="EMBL/GenBank/DDBJ databases">
        <title>Phylogenetic study on the rhizospheric bacterium Ochrobactrum sp. A44.</title>
        <authorList>
            <person name="Krzyzanowska D.M."/>
            <person name="Ossowicki A."/>
            <person name="Rajewska M."/>
            <person name="Maciag T."/>
            <person name="Kaczynski Z."/>
            <person name="Czerwicka M."/>
            <person name="Jafra S."/>
        </authorList>
    </citation>
    <scope>NUCLEOTIDE SEQUENCE [LARGE SCALE GENOMIC DNA]</scope>
    <source>
        <strain evidence="1 2">CCUG 30717</strain>
    </source>
</reference>
<protein>
    <submittedName>
        <fullName evidence="1">Uncharacterized protein</fullName>
    </submittedName>
</protein>
<gene>
    <name evidence="1" type="ORF">CEV34_0364</name>
</gene>
<name>A0A256GSI1_9HYPH</name>
<dbReference type="Proteomes" id="UP000216188">
    <property type="component" value="Unassembled WGS sequence"/>
</dbReference>